<dbReference type="RefSeq" id="WP_106166292.1">
    <property type="nucleotide sequence ID" value="NZ_JAVKZF010000004.1"/>
</dbReference>
<keyword evidence="5" id="KW-1185">Reference proteome</keyword>
<protein>
    <submittedName>
        <fullName evidence="4">Tail protein</fullName>
    </submittedName>
</protein>
<evidence type="ECO:0000313" key="5">
    <source>
        <dbReference type="Proteomes" id="UP000282574"/>
    </source>
</evidence>
<dbReference type="Gene3D" id="3.40.50.11780">
    <property type="match status" value="2"/>
</dbReference>
<feature type="domain" description="Tail sheath protein C-terminal" evidence="3">
    <location>
        <begin position="442"/>
        <end position="543"/>
    </location>
</feature>
<dbReference type="Pfam" id="PF17482">
    <property type="entry name" value="Phage_sheath_1C"/>
    <property type="match status" value="1"/>
</dbReference>
<sequence length="549" mass="62321">MTLIYVEEDCGSRPIEWANTAVAGFIGFTEDIRGGAEISKPILVKSWVQYLKYFASPNSDGFTDFNAYLPLAVYGYFLNGGTRCWITSIGTGLPERLPDRSQPVQKQHSGVLVIPQCSGLPCLNPLLRPEKTAEGSIQIVISDSTCVPPPTNDQEQIHNSHFFTLLLKRQGEVLEQYEHLTMDSTIQSQTATYVVEALEPSKYITIQDIAQFNQPILEVTTRPKNGEYELYPFLPTASYDRFAHEVEGDCYQGTGVRGIFTIDEISIVAFPDLMRIYEAGILDLDRVHSIMELMVSMCETSISGDIFNLPRRMVLFDPPPDCVKPEKVVGWLEEFGSRSMFAALYYPWIEVHHPRNKDLSIFVPPCGHTMGVWASIDKRFGVYKAPTNVVTEGAIGLAYDVNFEEQERLNSLGINCICKVPDQSIRILGARTLVEPNRTDGLYISVQRLISYIEKSIKLETQWVVFERNDYILWERVWRSTYKFLERLWRARLLVGETREEAFFVKCDAENNTSETIALGHLYLDVGVASVQPGEFARFRIRQSLDLLL</sequence>
<reference evidence="4 5" key="1">
    <citation type="journal article" date="2019" name="Genome Biol. Evol.">
        <title>Day and night: Metabolic profiles and evolutionary relationships of six axenic non-marine cyanobacteria.</title>
        <authorList>
            <person name="Will S.E."/>
            <person name="Henke P."/>
            <person name="Boedeker C."/>
            <person name="Huang S."/>
            <person name="Brinkmann H."/>
            <person name="Rohde M."/>
            <person name="Jarek M."/>
            <person name="Friedl T."/>
            <person name="Seufert S."/>
            <person name="Schumacher M."/>
            <person name="Overmann J."/>
            <person name="Neumann-Schaal M."/>
            <person name="Petersen J."/>
        </authorList>
    </citation>
    <scope>NUCLEOTIDE SEQUENCE [LARGE SCALE GENOMIC DNA]</scope>
    <source>
        <strain evidence="4 5">SAG 39.79</strain>
    </source>
</reference>
<proteinExistence type="inferred from homology"/>
<evidence type="ECO:0000259" key="2">
    <source>
        <dbReference type="Pfam" id="PF04984"/>
    </source>
</evidence>
<dbReference type="PANTHER" id="PTHR35861:SF1">
    <property type="entry name" value="PHAGE TAIL SHEATH PROTEIN"/>
    <property type="match status" value="1"/>
</dbReference>
<dbReference type="PANTHER" id="PTHR35861">
    <property type="match status" value="1"/>
</dbReference>
<dbReference type="Pfam" id="PF04984">
    <property type="entry name" value="Phage_sheath_1"/>
    <property type="match status" value="1"/>
</dbReference>
<comment type="caution">
    <text evidence="4">The sequence shown here is derived from an EMBL/GenBank/DDBJ whole genome shotgun (WGS) entry which is preliminary data.</text>
</comment>
<gene>
    <name evidence="4" type="ORF">DSM107010_34810</name>
</gene>
<organism evidence="4 5">
    <name type="scientific">Chroococcidiopsis cubana SAG 39.79</name>
    <dbReference type="NCBI Taxonomy" id="388085"/>
    <lineage>
        <taxon>Bacteria</taxon>
        <taxon>Bacillati</taxon>
        <taxon>Cyanobacteriota</taxon>
        <taxon>Cyanophyceae</taxon>
        <taxon>Chroococcidiopsidales</taxon>
        <taxon>Chroococcidiopsidaceae</taxon>
        <taxon>Chroococcidiopsis</taxon>
    </lineage>
</organism>
<dbReference type="InterPro" id="IPR020287">
    <property type="entry name" value="Tail_sheath_C"/>
</dbReference>
<feature type="domain" description="Tail sheath protein subtilisin-like" evidence="2">
    <location>
        <begin position="341"/>
        <end position="433"/>
    </location>
</feature>
<name>A0AB37UIJ1_9CYAN</name>
<evidence type="ECO:0000313" key="4">
    <source>
        <dbReference type="EMBL" id="RUT11212.1"/>
    </source>
</evidence>
<dbReference type="EMBL" id="RSCK01000029">
    <property type="protein sequence ID" value="RUT11212.1"/>
    <property type="molecule type" value="Genomic_DNA"/>
</dbReference>
<evidence type="ECO:0000259" key="3">
    <source>
        <dbReference type="Pfam" id="PF17482"/>
    </source>
</evidence>
<dbReference type="InterPro" id="IPR035089">
    <property type="entry name" value="Phage_sheath_subtilisin"/>
</dbReference>
<dbReference type="InterPro" id="IPR052042">
    <property type="entry name" value="Tail_sheath_structural"/>
</dbReference>
<dbReference type="Proteomes" id="UP000282574">
    <property type="component" value="Unassembled WGS sequence"/>
</dbReference>
<accession>A0AB37UIJ1</accession>
<comment type="similarity">
    <text evidence="1">Belongs to the myoviridae tail sheath protein family.</text>
</comment>
<evidence type="ECO:0000256" key="1">
    <source>
        <dbReference type="ARBA" id="ARBA00008005"/>
    </source>
</evidence>
<dbReference type="AlphaFoldDB" id="A0AB37UIJ1"/>